<dbReference type="EMBL" id="JABFCX010000002">
    <property type="protein sequence ID" value="NNU15063.1"/>
    <property type="molecule type" value="Genomic_DNA"/>
</dbReference>
<feature type="transmembrane region" description="Helical" evidence="1">
    <location>
        <begin position="48"/>
        <end position="68"/>
    </location>
</feature>
<organism evidence="2 3">
    <name type="scientific">Parvularcula mediterranea</name>
    <dbReference type="NCBI Taxonomy" id="2732508"/>
    <lineage>
        <taxon>Bacteria</taxon>
        <taxon>Pseudomonadati</taxon>
        <taxon>Pseudomonadota</taxon>
        <taxon>Alphaproteobacteria</taxon>
        <taxon>Parvularculales</taxon>
        <taxon>Parvularculaceae</taxon>
        <taxon>Parvularcula</taxon>
    </lineage>
</organism>
<proteinExistence type="predicted"/>
<dbReference type="Pfam" id="PF11196">
    <property type="entry name" value="DUF2834"/>
    <property type="match status" value="1"/>
</dbReference>
<dbReference type="Proteomes" id="UP000536835">
    <property type="component" value="Unassembled WGS sequence"/>
</dbReference>
<feature type="transmembrane region" description="Helical" evidence="1">
    <location>
        <begin position="80"/>
        <end position="100"/>
    </location>
</feature>
<name>A0A7Y3RJ80_9PROT</name>
<keyword evidence="1" id="KW-1133">Transmembrane helix</keyword>
<keyword evidence="3" id="KW-1185">Reference proteome</keyword>
<reference evidence="2 3" key="1">
    <citation type="submission" date="2020-05" db="EMBL/GenBank/DDBJ databases">
        <title>Parvularcula mediterraneae sp. nov., isolated from polypropylene straw from shallow seawater of the seashore of Laganas in Zakynthos island, Greece.</title>
        <authorList>
            <person name="Szabo I."/>
            <person name="Al-Omari J."/>
            <person name="Rado J."/>
            <person name="Szerdahelyi G.S."/>
        </authorList>
    </citation>
    <scope>NUCLEOTIDE SEQUENCE [LARGE SCALE GENOMIC DNA]</scope>
    <source>
        <strain evidence="2 3">ZS-1/3</strain>
    </source>
</reference>
<dbReference type="AlphaFoldDB" id="A0A7Y3RJ80"/>
<dbReference type="RefSeq" id="WP_173196229.1">
    <property type="nucleotide sequence ID" value="NZ_JABFCX010000002.1"/>
</dbReference>
<keyword evidence="1" id="KW-0472">Membrane</keyword>
<keyword evidence="1" id="KW-0812">Transmembrane</keyword>
<evidence type="ECO:0000256" key="1">
    <source>
        <dbReference type="SAM" id="Phobius"/>
    </source>
</evidence>
<evidence type="ECO:0000313" key="3">
    <source>
        <dbReference type="Proteomes" id="UP000536835"/>
    </source>
</evidence>
<evidence type="ECO:0000313" key="2">
    <source>
        <dbReference type="EMBL" id="NNU15063.1"/>
    </source>
</evidence>
<comment type="caution">
    <text evidence="2">The sequence shown here is derived from an EMBL/GenBank/DDBJ whole genome shotgun (WGS) entry which is preliminary data.</text>
</comment>
<accession>A0A7Y3RJ80</accession>
<protein>
    <submittedName>
        <fullName evidence="2">DUF2834 domain-containing protein</fullName>
    </submittedName>
</protein>
<sequence>MHSGIYKAAVGALGAGFTLFFLLFVLPPALKSGDLIGAFGGGFVNPFATGYSVDVILCGLILIVWILYEQAAVGIRHGWICIPLVIVPGVASAFALYLLLRTHQLSKRPGPSS</sequence>
<gene>
    <name evidence="2" type="ORF">HK107_01835</name>
</gene>
<dbReference type="InterPro" id="IPR021362">
    <property type="entry name" value="DUF2834"/>
</dbReference>